<sequence length="200" mass="24470">MSSYLGKNKLRLLRTKHNYGRLDNGWDICQNEEFYDAAKEILEDYDWLHDVSEQILKGLCYVYRNRLKDNFQSDICKFLYFWLGSILIDNMTHNTVFFDVIKDLFNTLKNNNIEKFCEIPHYYMNVNKFKNIKFFFDYSEDYTSYEQQFTGYNHSCNREYKSYLDTYVNSYKSVRDECKNNPNRNNYCEEFNQYFKGKYD</sequence>
<dbReference type="Pfam" id="PF05795">
    <property type="entry name" value="Plasmodium_Vir"/>
    <property type="match status" value="1"/>
</dbReference>
<dbReference type="InterPro" id="IPR008780">
    <property type="entry name" value="Plasmodium_Vir"/>
</dbReference>
<proteinExistence type="predicted"/>
<dbReference type="Proteomes" id="UP000196402">
    <property type="component" value="Unassembled WGS sequence"/>
</dbReference>
<evidence type="ECO:0000313" key="2">
    <source>
        <dbReference type="Proteomes" id="UP000196402"/>
    </source>
</evidence>
<dbReference type="AlphaFoldDB" id="A0A1G4E7K0"/>
<name>A0A1G4E7K0_PLAVI</name>
<evidence type="ECO:0000313" key="1">
    <source>
        <dbReference type="EMBL" id="SCA60294.1"/>
    </source>
</evidence>
<organism evidence="1 2">
    <name type="scientific">Plasmodium vivax</name>
    <name type="common">malaria parasite P. vivax</name>
    <dbReference type="NCBI Taxonomy" id="5855"/>
    <lineage>
        <taxon>Eukaryota</taxon>
        <taxon>Sar</taxon>
        <taxon>Alveolata</taxon>
        <taxon>Apicomplexa</taxon>
        <taxon>Aconoidasida</taxon>
        <taxon>Haemosporida</taxon>
        <taxon>Plasmodiidae</taxon>
        <taxon>Plasmodium</taxon>
        <taxon>Plasmodium (Plasmodium)</taxon>
    </lineage>
</organism>
<dbReference type="EMBL" id="FLYH01000303">
    <property type="protein sequence ID" value="SCA60294.1"/>
    <property type="molecule type" value="Genomic_DNA"/>
</dbReference>
<gene>
    <name evidence="1" type="ORF">PVT01_000089400</name>
</gene>
<reference evidence="1 2" key="1">
    <citation type="submission" date="2016-07" db="EMBL/GenBank/DDBJ databases">
        <authorList>
            <consortium name="Pathogen Informatics"/>
        </authorList>
    </citation>
    <scope>NUCLEOTIDE SEQUENCE [LARGE SCALE GENOMIC DNA]</scope>
</reference>
<accession>A0A1G4E7K0</accession>
<protein>
    <submittedName>
        <fullName evidence="1">Vir protein, putative</fullName>
    </submittedName>
</protein>